<accession>A0A1M6HYT7</accession>
<gene>
    <name evidence="8" type="ORF">SAMN02745751_02134</name>
</gene>
<feature type="domain" description="4Fe-4S ferredoxin-type" evidence="7">
    <location>
        <begin position="69"/>
        <end position="98"/>
    </location>
</feature>
<evidence type="ECO:0000256" key="4">
    <source>
        <dbReference type="ARBA" id="ARBA00022737"/>
    </source>
</evidence>
<evidence type="ECO:0000256" key="2">
    <source>
        <dbReference type="ARBA" id="ARBA00022485"/>
    </source>
</evidence>
<dbReference type="PROSITE" id="PS51379">
    <property type="entry name" value="4FE4S_FER_2"/>
    <property type="match status" value="2"/>
</dbReference>
<keyword evidence="2" id="KW-0004">4Fe-4S</keyword>
<dbReference type="PROSITE" id="PS00198">
    <property type="entry name" value="4FE4S_FER_1"/>
    <property type="match status" value="1"/>
</dbReference>
<feature type="domain" description="4Fe-4S ferredoxin-type" evidence="7">
    <location>
        <begin position="39"/>
        <end position="68"/>
    </location>
</feature>
<dbReference type="AlphaFoldDB" id="A0A1M6HYT7"/>
<dbReference type="RefSeq" id="WP_073049571.1">
    <property type="nucleotide sequence ID" value="NZ_FQZL01000015.1"/>
</dbReference>
<evidence type="ECO:0000313" key="8">
    <source>
        <dbReference type="EMBL" id="SHJ27274.1"/>
    </source>
</evidence>
<evidence type="ECO:0000256" key="1">
    <source>
        <dbReference type="ARBA" id="ARBA00001966"/>
    </source>
</evidence>
<dbReference type="InterPro" id="IPR017896">
    <property type="entry name" value="4Fe4S_Fe-S-bd"/>
</dbReference>
<keyword evidence="4" id="KW-0677">Repeat</keyword>
<keyword evidence="3" id="KW-0479">Metal-binding</keyword>
<dbReference type="OrthoDB" id="9794954at2"/>
<sequence>MEKKTNINETIVWQDITPGGDILASGNSAEFKTGDWRTDKPIVDMEKCIHCLLCVPVCPDTSIPVEDGKRLEFDYDHCKGCGVCAKVCPVNCITMVPEGK</sequence>
<evidence type="ECO:0000256" key="6">
    <source>
        <dbReference type="ARBA" id="ARBA00023014"/>
    </source>
</evidence>
<reference evidence="8 9" key="1">
    <citation type="submission" date="2016-11" db="EMBL/GenBank/DDBJ databases">
        <authorList>
            <person name="Jaros S."/>
            <person name="Januszkiewicz K."/>
            <person name="Wedrychowicz H."/>
        </authorList>
    </citation>
    <scope>NUCLEOTIDE SEQUENCE [LARGE SCALE GENOMIC DNA]</scope>
    <source>
        <strain evidence="8 9">DSM 17477</strain>
    </source>
</reference>
<evidence type="ECO:0000256" key="5">
    <source>
        <dbReference type="ARBA" id="ARBA00023004"/>
    </source>
</evidence>
<dbReference type="EMBL" id="FQZL01000015">
    <property type="protein sequence ID" value="SHJ27274.1"/>
    <property type="molecule type" value="Genomic_DNA"/>
</dbReference>
<evidence type="ECO:0000313" key="9">
    <source>
        <dbReference type="Proteomes" id="UP000184052"/>
    </source>
</evidence>
<protein>
    <submittedName>
        <fullName evidence="8">Pyruvate ferredoxin oxidoreductase delta subunit</fullName>
    </submittedName>
</protein>
<dbReference type="Pfam" id="PF14697">
    <property type="entry name" value="Fer4_21"/>
    <property type="match status" value="1"/>
</dbReference>
<keyword evidence="6" id="KW-0411">Iron-sulfur</keyword>
<organism evidence="8 9">
    <name type="scientific">Dethiosulfatibacter aminovorans DSM 17477</name>
    <dbReference type="NCBI Taxonomy" id="1121476"/>
    <lineage>
        <taxon>Bacteria</taxon>
        <taxon>Bacillati</taxon>
        <taxon>Bacillota</taxon>
        <taxon>Tissierellia</taxon>
        <taxon>Dethiosulfatibacter</taxon>
    </lineage>
</organism>
<dbReference type="PANTHER" id="PTHR43724">
    <property type="entry name" value="PYRUVATE SYNTHASE SUBUNIT PORD"/>
    <property type="match status" value="1"/>
</dbReference>
<name>A0A1M6HYT7_9FIRM</name>
<dbReference type="Gene3D" id="3.30.70.20">
    <property type="match status" value="1"/>
</dbReference>
<evidence type="ECO:0000259" key="7">
    <source>
        <dbReference type="PROSITE" id="PS51379"/>
    </source>
</evidence>
<dbReference type="STRING" id="1121476.SAMN02745751_02134"/>
<keyword evidence="5" id="KW-0408">Iron</keyword>
<dbReference type="SUPFAM" id="SSF54862">
    <property type="entry name" value="4Fe-4S ferredoxins"/>
    <property type="match status" value="1"/>
</dbReference>
<keyword evidence="9" id="KW-1185">Reference proteome</keyword>
<dbReference type="Proteomes" id="UP000184052">
    <property type="component" value="Unassembled WGS sequence"/>
</dbReference>
<dbReference type="PANTHER" id="PTHR43724:SF1">
    <property type="entry name" value="PYRUVATE SYNTHASE SUBUNIT PORD"/>
    <property type="match status" value="1"/>
</dbReference>
<dbReference type="GO" id="GO:0046872">
    <property type="term" value="F:metal ion binding"/>
    <property type="evidence" value="ECO:0007669"/>
    <property type="project" value="UniProtKB-KW"/>
</dbReference>
<comment type="cofactor">
    <cofactor evidence="1">
        <name>[4Fe-4S] cluster</name>
        <dbReference type="ChEBI" id="CHEBI:49883"/>
    </cofactor>
</comment>
<keyword evidence="8" id="KW-0670">Pyruvate</keyword>
<dbReference type="InterPro" id="IPR011898">
    <property type="entry name" value="PorD_KorD"/>
</dbReference>
<dbReference type="NCBIfam" id="TIGR02179">
    <property type="entry name" value="PorD_KorD"/>
    <property type="match status" value="1"/>
</dbReference>
<dbReference type="GO" id="GO:0051539">
    <property type="term" value="F:4 iron, 4 sulfur cluster binding"/>
    <property type="evidence" value="ECO:0007669"/>
    <property type="project" value="UniProtKB-KW"/>
</dbReference>
<dbReference type="GO" id="GO:0016625">
    <property type="term" value="F:oxidoreductase activity, acting on the aldehyde or oxo group of donors, iron-sulfur protein as acceptor"/>
    <property type="evidence" value="ECO:0007669"/>
    <property type="project" value="InterPro"/>
</dbReference>
<proteinExistence type="predicted"/>
<evidence type="ECO:0000256" key="3">
    <source>
        <dbReference type="ARBA" id="ARBA00022723"/>
    </source>
</evidence>
<dbReference type="InterPro" id="IPR017900">
    <property type="entry name" value="4Fe4S_Fe_S_CS"/>
</dbReference>